<comment type="caution">
    <text evidence="2">The sequence shown here is derived from an EMBL/GenBank/DDBJ whole genome shotgun (WGS) entry which is preliminary data.</text>
</comment>
<dbReference type="AlphaFoldDB" id="A0A4R0RGM0"/>
<proteinExistence type="predicted"/>
<dbReference type="STRING" id="92696.A0A4R0RGM0"/>
<accession>A0A4R0RGM0</accession>
<name>A0A4R0RGM0_9APHY</name>
<dbReference type="EMBL" id="RWJN01000098">
    <property type="protein sequence ID" value="TCD67411.1"/>
    <property type="molecule type" value="Genomic_DNA"/>
</dbReference>
<evidence type="ECO:0000313" key="3">
    <source>
        <dbReference type="Proteomes" id="UP000292702"/>
    </source>
</evidence>
<keyword evidence="3" id="KW-1185">Reference proteome</keyword>
<gene>
    <name evidence="2" type="ORF">EIP91_012383</name>
</gene>
<keyword evidence="1" id="KW-1133">Transmembrane helix</keyword>
<protein>
    <submittedName>
        <fullName evidence="2">Uncharacterized protein</fullName>
    </submittedName>
</protein>
<dbReference type="Proteomes" id="UP000292702">
    <property type="component" value="Unassembled WGS sequence"/>
</dbReference>
<keyword evidence="1" id="KW-0812">Transmembrane</keyword>
<dbReference type="OrthoDB" id="3261851at2759"/>
<evidence type="ECO:0000313" key="2">
    <source>
        <dbReference type="EMBL" id="TCD67411.1"/>
    </source>
</evidence>
<keyword evidence="1" id="KW-0472">Membrane</keyword>
<reference evidence="2 3" key="1">
    <citation type="submission" date="2018-11" db="EMBL/GenBank/DDBJ databases">
        <title>Genome assembly of Steccherinum ochraceum LE-BIN_3174, the white-rot fungus of the Steccherinaceae family (The Residual Polyporoid clade, Polyporales, Basidiomycota).</title>
        <authorList>
            <person name="Fedorova T.V."/>
            <person name="Glazunova O.A."/>
            <person name="Landesman E.O."/>
            <person name="Moiseenko K.V."/>
            <person name="Psurtseva N.V."/>
            <person name="Savinova O.S."/>
            <person name="Shakhova N.V."/>
            <person name="Tyazhelova T.V."/>
            <person name="Vasina D.V."/>
        </authorList>
    </citation>
    <scope>NUCLEOTIDE SEQUENCE [LARGE SCALE GENOMIC DNA]</scope>
    <source>
        <strain evidence="2 3">LE-BIN_3174</strain>
    </source>
</reference>
<sequence length="205" mass="21981">MAEKPKQHPSSITGIVHRYLLMLSLTRPLFFTLLVLTKPTQISRISSLSSMSSNSSQVDPAFLQNALSSILSAPHISFPRPPAGLPNIRMGHGPIDLFSTRFVNTFTDDATGVVAGQEVDKEGLKAALLSLQKKWQSDSVKFDEQEATVSDAAAGERKLTTAFTWTPRQESGTASVKASATVKEVGGAPRIHTLSLDGDAALFSS</sequence>
<organism evidence="2 3">
    <name type="scientific">Steccherinum ochraceum</name>
    <dbReference type="NCBI Taxonomy" id="92696"/>
    <lineage>
        <taxon>Eukaryota</taxon>
        <taxon>Fungi</taxon>
        <taxon>Dikarya</taxon>
        <taxon>Basidiomycota</taxon>
        <taxon>Agaricomycotina</taxon>
        <taxon>Agaricomycetes</taxon>
        <taxon>Polyporales</taxon>
        <taxon>Steccherinaceae</taxon>
        <taxon>Steccherinum</taxon>
    </lineage>
</organism>
<feature type="transmembrane region" description="Helical" evidence="1">
    <location>
        <begin position="15"/>
        <end position="36"/>
    </location>
</feature>
<evidence type="ECO:0000256" key="1">
    <source>
        <dbReference type="SAM" id="Phobius"/>
    </source>
</evidence>